<evidence type="ECO:0000256" key="1">
    <source>
        <dbReference type="ARBA" id="ARBA00009320"/>
    </source>
</evidence>
<organism evidence="2 3">
    <name type="scientific">Thermanaerothrix solaris</name>
    <dbReference type="NCBI Taxonomy" id="3058434"/>
    <lineage>
        <taxon>Bacteria</taxon>
        <taxon>Bacillati</taxon>
        <taxon>Chloroflexota</taxon>
        <taxon>Anaerolineae</taxon>
        <taxon>Anaerolineales</taxon>
        <taxon>Anaerolineaceae</taxon>
        <taxon>Thermanaerothrix</taxon>
    </lineage>
</organism>
<keyword evidence="3" id="KW-1185">Reference proteome</keyword>
<dbReference type="EMBL" id="JAUHMF010000001">
    <property type="protein sequence ID" value="MDT8897067.1"/>
    <property type="molecule type" value="Genomic_DNA"/>
</dbReference>
<dbReference type="RefSeq" id="WP_315623717.1">
    <property type="nucleotide sequence ID" value="NZ_JAUHMF010000001.1"/>
</dbReference>
<name>A0ABU3NJP5_9CHLR</name>
<dbReference type="InterPro" id="IPR043131">
    <property type="entry name" value="BCAT-like_N"/>
</dbReference>
<comment type="caution">
    <text evidence="2">The sequence shown here is derived from an EMBL/GenBank/DDBJ whole genome shotgun (WGS) entry which is preliminary data.</text>
</comment>
<dbReference type="Gene3D" id="3.20.10.10">
    <property type="entry name" value="D-amino Acid Aminotransferase, subunit A, domain 2"/>
    <property type="match status" value="1"/>
</dbReference>
<dbReference type="PANTHER" id="PTHR42743">
    <property type="entry name" value="AMINO-ACID AMINOTRANSFERASE"/>
    <property type="match status" value="1"/>
</dbReference>
<dbReference type="InterPro" id="IPR001544">
    <property type="entry name" value="Aminotrans_IV"/>
</dbReference>
<dbReference type="GO" id="GO:0008483">
    <property type="term" value="F:transaminase activity"/>
    <property type="evidence" value="ECO:0007669"/>
    <property type="project" value="UniProtKB-KW"/>
</dbReference>
<gene>
    <name evidence="2" type="ORF">QYE77_02230</name>
</gene>
<evidence type="ECO:0000313" key="2">
    <source>
        <dbReference type="EMBL" id="MDT8897067.1"/>
    </source>
</evidence>
<comment type="similarity">
    <text evidence="1">Belongs to the class-IV pyridoxal-phosphate-dependent aminotransferase family.</text>
</comment>
<dbReference type="Proteomes" id="UP001254165">
    <property type="component" value="Unassembled WGS sequence"/>
</dbReference>
<reference evidence="2 3" key="1">
    <citation type="submission" date="2023-07" db="EMBL/GenBank/DDBJ databases">
        <title>Novel species of Thermanaerothrix with wide hydrolytic capabilities.</title>
        <authorList>
            <person name="Zayulina K.S."/>
            <person name="Podosokorskaya O.A."/>
            <person name="Elcheninov A.G."/>
        </authorList>
    </citation>
    <scope>NUCLEOTIDE SEQUENCE [LARGE SCALE GENOMIC DNA]</scope>
    <source>
        <strain evidence="2 3">4228-RoL</strain>
    </source>
</reference>
<dbReference type="SUPFAM" id="SSF56752">
    <property type="entry name" value="D-aminoacid aminotransferase-like PLP-dependent enzymes"/>
    <property type="match status" value="1"/>
</dbReference>
<dbReference type="Pfam" id="PF01063">
    <property type="entry name" value="Aminotran_4"/>
    <property type="match status" value="1"/>
</dbReference>
<dbReference type="InterPro" id="IPR043132">
    <property type="entry name" value="BCAT-like_C"/>
</dbReference>
<keyword evidence="2" id="KW-0808">Transferase</keyword>
<proteinExistence type="inferred from homology"/>
<evidence type="ECO:0000313" key="3">
    <source>
        <dbReference type="Proteomes" id="UP001254165"/>
    </source>
</evidence>
<accession>A0ABU3NJP5</accession>
<dbReference type="InterPro" id="IPR036038">
    <property type="entry name" value="Aminotransferase-like"/>
</dbReference>
<protein>
    <submittedName>
        <fullName evidence="2">Aminotransferase class IV</fullName>
    </submittedName>
</protein>
<dbReference type="InterPro" id="IPR050571">
    <property type="entry name" value="Class-IV_PLP-Dep_Aminotrnsfr"/>
</dbReference>
<dbReference type="Gene3D" id="3.30.470.10">
    <property type="match status" value="1"/>
</dbReference>
<sequence length="287" mass="32389">MGMVSIWFLDLKTLQLKNLGQREGTLDAITLEFPPGAYTTFRTFRGYYALALETHFQRLERTAFLQGYSISLPREALRLGIYTAITHAGMSENYRVRLLVPVAEEIPGCYILVEPLAVPADWLFQEGAWAITRILTRHQPEAKSSQFIHQTVSFREQELKQHPRINEILMVNVQGEILEGLSSNFFAVKKGQIFTAGKDILPGVTRSIVINTTQRAGFPILFCPITINDLGTIEEAFITSSSRGVLPIVRVDKRDIGNGYPGLITQTIARLYDLSVDRMIEPIYLVR</sequence>
<dbReference type="PANTHER" id="PTHR42743:SF11">
    <property type="entry name" value="AMINODEOXYCHORISMATE LYASE"/>
    <property type="match status" value="1"/>
</dbReference>
<keyword evidence="2" id="KW-0032">Aminotransferase</keyword>